<dbReference type="InterPro" id="IPR050228">
    <property type="entry name" value="Carboxylesterase_BioH"/>
</dbReference>
<reference evidence="3" key="1">
    <citation type="journal article" date="2019" name="Int. J. Syst. Evol. Microbiol.">
        <title>The Global Catalogue of Microorganisms (GCM) 10K type strain sequencing project: providing services to taxonomists for standard genome sequencing and annotation.</title>
        <authorList>
            <consortium name="The Broad Institute Genomics Platform"/>
            <consortium name="The Broad Institute Genome Sequencing Center for Infectious Disease"/>
            <person name="Wu L."/>
            <person name="Ma J."/>
        </authorList>
    </citation>
    <scope>NUCLEOTIDE SEQUENCE [LARGE SCALE GENOMIC DNA]</scope>
    <source>
        <strain evidence="3">JCM 14560</strain>
    </source>
</reference>
<dbReference type="InterPro" id="IPR029058">
    <property type="entry name" value="AB_hydrolase_fold"/>
</dbReference>
<dbReference type="GO" id="GO:0016787">
    <property type="term" value="F:hydrolase activity"/>
    <property type="evidence" value="ECO:0007669"/>
    <property type="project" value="UniProtKB-KW"/>
</dbReference>
<evidence type="ECO:0000313" key="2">
    <source>
        <dbReference type="EMBL" id="GAA2154868.1"/>
    </source>
</evidence>
<protein>
    <submittedName>
        <fullName evidence="2">Alpha/beta fold hydrolase</fullName>
    </submittedName>
</protein>
<dbReference type="PANTHER" id="PTHR43194:SF5">
    <property type="entry name" value="PIMELOYL-[ACYL-CARRIER PROTEIN] METHYL ESTER ESTERASE"/>
    <property type="match status" value="1"/>
</dbReference>
<gene>
    <name evidence="2" type="ORF">GCM10009760_54240</name>
</gene>
<dbReference type="EMBL" id="BAAANT010000043">
    <property type="protein sequence ID" value="GAA2154868.1"/>
    <property type="molecule type" value="Genomic_DNA"/>
</dbReference>
<evidence type="ECO:0000313" key="3">
    <source>
        <dbReference type="Proteomes" id="UP001422759"/>
    </source>
</evidence>
<name>A0ABP5LVL7_9ACTN</name>
<organism evidence="2 3">
    <name type="scientific">Kitasatospora kazusensis</name>
    <dbReference type="NCBI Taxonomy" id="407974"/>
    <lineage>
        <taxon>Bacteria</taxon>
        <taxon>Bacillati</taxon>
        <taxon>Actinomycetota</taxon>
        <taxon>Actinomycetes</taxon>
        <taxon>Kitasatosporales</taxon>
        <taxon>Streptomycetaceae</taxon>
        <taxon>Kitasatospora</taxon>
    </lineage>
</organism>
<dbReference type="SUPFAM" id="SSF53474">
    <property type="entry name" value="alpha/beta-Hydrolases"/>
    <property type="match status" value="1"/>
</dbReference>
<proteinExistence type="predicted"/>
<dbReference type="RefSeq" id="WP_344468602.1">
    <property type="nucleotide sequence ID" value="NZ_BAAANT010000043.1"/>
</dbReference>
<keyword evidence="2" id="KW-0378">Hydrolase</keyword>
<keyword evidence="3" id="KW-1185">Reference proteome</keyword>
<sequence>MIRTPVVFIHGAWLHALSWEPWEERFAGHGYLTCAPGWPGEAATAREARARPGASAGPGLDELTDHYAKLVASFEVSPVIVGHSVGGLVAQHLLGADLGRAAVAIAPAPINDTAPQPGCEPAGGRADAPVLLSVRRFCEVFANTVAGEEAERLYDRYAVPVPRRLLDDLGCGGAPRPPSALVDTGNTGRGPLLLVSGQEDLLVPDRLTRSAYKEYGDSTAQTDLKQFADRGHSLVVDSGWRSVADHVLDWLDRCGVRA</sequence>
<dbReference type="InterPro" id="IPR000073">
    <property type="entry name" value="AB_hydrolase_1"/>
</dbReference>
<accession>A0ABP5LVL7</accession>
<dbReference type="Proteomes" id="UP001422759">
    <property type="component" value="Unassembled WGS sequence"/>
</dbReference>
<dbReference type="Pfam" id="PF12697">
    <property type="entry name" value="Abhydrolase_6"/>
    <property type="match status" value="1"/>
</dbReference>
<evidence type="ECO:0000259" key="1">
    <source>
        <dbReference type="Pfam" id="PF12697"/>
    </source>
</evidence>
<dbReference type="Gene3D" id="3.40.50.1820">
    <property type="entry name" value="alpha/beta hydrolase"/>
    <property type="match status" value="1"/>
</dbReference>
<feature type="domain" description="AB hydrolase-1" evidence="1">
    <location>
        <begin position="6"/>
        <end position="244"/>
    </location>
</feature>
<dbReference type="PANTHER" id="PTHR43194">
    <property type="entry name" value="HYDROLASE ALPHA/BETA FOLD FAMILY"/>
    <property type="match status" value="1"/>
</dbReference>
<comment type="caution">
    <text evidence="2">The sequence shown here is derived from an EMBL/GenBank/DDBJ whole genome shotgun (WGS) entry which is preliminary data.</text>
</comment>